<organism evidence="1 2">
    <name type="scientific">Ceratitis capitata</name>
    <name type="common">Mediterranean fruit fly</name>
    <name type="synonym">Tephritis capitata</name>
    <dbReference type="NCBI Taxonomy" id="7213"/>
    <lineage>
        <taxon>Eukaryota</taxon>
        <taxon>Metazoa</taxon>
        <taxon>Ecdysozoa</taxon>
        <taxon>Arthropoda</taxon>
        <taxon>Hexapoda</taxon>
        <taxon>Insecta</taxon>
        <taxon>Pterygota</taxon>
        <taxon>Neoptera</taxon>
        <taxon>Endopterygota</taxon>
        <taxon>Diptera</taxon>
        <taxon>Brachycera</taxon>
        <taxon>Muscomorpha</taxon>
        <taxon>Tephritoidea</taxon>
        <taxon>Tephritidae</taxon>
        <taxon>Ceratitis</taxon>
        <taxon>Ceratitis</taxon>
    </lineage>
</organism>
<proteinExistence type="predicted"/>
<comment type="caution">
    <text evidence="1">The sequence shown here is derived from an EMBL/GenBank/DDBJ whole genome shotgun (WGS) entry which is preliminary data.</text>
</comment>
<reference evidence="1" key="1">
    <citation type="submission" date="2020-11" db="EMBL/GenBank/DDBJ databases">
        <authorList>
            <person name="Whitehead M."/>
        </authorList>
    </citation>
    <scope>NUCLEOTIDE SEQUENCE</scope>
    <source>
        <strain evidence="1">EGII</strain>
    </source>
</reference>
<protein>
    <submittedName>
        <fullName evidence="1">(Mediterranean fruit fly) hypothetical protein</fullName>
    </submittedName>
</protein>
<name>A0A811U945_CERCA</name>
<evidence type="ECO:0000313" key="2">
    <source>
        <dbReference type="Proteomes" id="UP000606786"/>
    </source>
</evidence>
<accession>A0A811U945</accession>
<dbReference type="AlphaFoldDB" id="A0A811U945"/>
<dbReference type="EMBL" id="CAJHJT010000001">
    <property type="protein sequence ID" value="CAD6993855.1"/>
    <property type="molecule type" value="Genomic_DNA"/>
</dbReference>
<evidence type="ECO:0000313" key="1">
    <source>
        <dbReference type="EMBL" id="CAD6993855.1"/>
    </source>
</evidence>
<sequence length="105" mass="12227">MFPKSLKALHVRLKFISLIITDNLIFTKNNKHLCRHLAHVPEYTRPCQHTADTQIPTTRRHLKCSKSPHYTTIAVAMVTAMWSHKSLLHCRMHRAKHLNTTVSKH</sequence>
<dbReference type="Proteomes" id="UP000606786">
    <property type="component" value="Unassembled WGS sequence"/>
</dbReference>
<keyword evidence="2" id="KW-1185">Reference proteome</keyword>
<gene>
    <name evidence="1" type="ORF">CCAP1982_LOCUS2651</name>
</gene>